<evidence type="ECO:0000313" key="8">
    <source>
        <dbReference type="EMBL" id="KAK9129236.1"/>
    </source>
</evidence>
<feature type="region of interest" description="Disordered" evidence="5">
    <location>
        <begin position="499"/>
        <end position="522"/>
    </location>
</feature>
<dbReference type="Proteomes" id="UP001417504">
    <property type="component" value="Unassembled WGS sequence"/>
</dbReference>
<gene>
    <name evidence="8" type="ORF">Sjap_009723</name>
</gene>
<evidence type="ECO:0000256" key="4">
    <source>
        <dbReference type="ARBA" id="ARBA00023242"/>
    </source>
</evidence>
<dbReference type="SMART" id="SM00666">
    <property type="entry name" value="PB1"/>
    <property type="match status" value="1"/>
</dbReference>
<evidence type="ECO:0000313" key="9">
    <source>
        <dbReference type="Proteomes" id="UP001417504"/>
    </source>
</evidence>
<dbReference type="PROSITE" id="PS51519">
    <property type="entry name" value="RWP_RK"/>
    <property type="match status" value="1"/>
</dbReference>
<evidence type="ECO:0000256" key="3">
    <source>
        <dbReference type="ARBA" id="ARBA00023163"/>
    </source>
</evidence>
<keyword evidence="4" id="KW-0539">Nucleus</keyword>
<feature type="compositionally biased region" description="Basic and acidic residues" evidence="5">
    <location>
        <begin position="503"/>
        <end position="515"/>
    </location>
</feature>
<dbReference type="PANTHER" id="PTHR32002:SF44">
    <property type="entry name" value="PROTEIN NLP4"/>
    <property type="match status" value="1"/>
</dbReference>
<dbReference type="Pfam" id="PF00564">
    <property type="entry name" value="PB1"/>
    <property type="match status" value="1"/>
</dbReference>
<dbReference type="SUPFAM" id="SSF54277">
    <property type="entry name" value="CAD &amp; PB1 domains"/>
    <property type="match status" value="1"/>
</dbReference>
<evidence type="ECO:0000256" key="1">
    <source>
        <dbReference type="ARBA" id="ARBA00023015"/>
    </source>
</evidence>
<dbReference type="InterPro" id="IPR000270">
    <property type="entry name" value="PB1_dom"/>
</dbReference>
<accession>A0AAP0P6H1</accession>
<feature type="domain" description="PB1" evidence="7">
    <location>
        <begin position="832"/>
        <end position="915"/>
    </location>
</feature>
<dbReference type="PANTHER" id="PTHR32002">
    <property type="entry name" value="PROTEIN NLP8"/>
    <property type="match status" value="1"/>
</dbReference>
<dbReference type="CDD" id="cd06407">
    <property type="entry name" value="PB1_NLP"/>
    <property type="match status" value="1"/>
</dbReference>
<evidence type="ECO:0000259" key="6">
    <source>
        <dbReference type="PROSITE" id="PS51519"/>
    </source>
</evidence>
<reference evidence="8 9" key="1">
    <citation type="submission" date="2024-01" db="EMBL/GenBank/DDBJ databases">
        <title>Genome assemblies of Stephania.</title>
        <authorList>
            <person name="Yang L."/>
        </authorList>
    </citation>
    <scope>NUCLEOTIDE SEQUENCE [LARGE SCALE GENOMIC DNA]</scope>
    <source>
        <strain evidence="8">QJT</strain>
        <tissue evidence="8">Leaf</tissue>
    </source>
</reference>
<keyword evidence="9" id="KW-1185">Reference proteome</keyword>
<keyword evidence="3" id="KW-0804">Transcription</keyword>
<comment type="caution">
    <text evidence="8">The sequence shown here is derived from an EMBL/GenBank/DDBJ whole genome shotgun (WGS) entry which is preliminary data.</text>
</comment>
<keyword evidence="1" id="KW-0805">Transcription regulation</keyword>
<dbReference type="Pfam" id="PF22922">
    <property type="entry name" value="GAF_NLP"/>
    <property type="match status" value="2"/>
</dbReference>
<evidence type="ECO:0000259" key="7">
    <source>
        <dbReference type="PROSITE" id="PS51745"/>
    </source>
</evidence>
<keyword evidence="2" id="KW-0238">DNA-binding</keyword>
<dbReference type="GO" id="GO:0003700">
    <property type="term" value="F:DNA-binding transcription factor activity"/>
    <property type="evidence" value="ECO:0007669"/>
    <property type="project" value="InterPro"/>
</dbReference>
<dbReference type="AlphaFoldDB" id="A0AAP0P6H1"/>
<dbReference type="Gene3D" id="3.30.450.40">
    <property type="match status" value="1"/>
</dbReference>
<dbReference type="PROSITE" id="PS51745">
    <property type="entry name" value="PB1"/>
    <property type="match status" value="1"/>
</dbReference>
<dbReference type="InterPro" id="IPR003035">
    <property type="entry name" value="RWP-RK_dom"/>
</dbReference>
<feature type="region of interest" description="Disordered" evidence="5">
    <location>
        <begin position="701"/>
        <end position="720"/>
    </location>
</feature>
<feature type="domain" description="RWP-RK" evidence="6">
    <location>
        <begin position="597"/>
        <end position="680"/>
    </location>
</feature>
<proteinExistence type="predicted"/>
<dbReference type="InterPro" id="IPR055081">
    <property type="entry name" value="NLP1-9_GAF"/>
</dbReference>
<dbReference type="InterPro" id="IPR034891">
    <property type="entry name" value="PB1_NLP"/>
</dbReference>
<dbReference type="InterPro" id="IPR053793">
    <property type="entry name" value="PB1-like"/>
</dbReference>
<evidence type="ECO:0000256" key="5">
    <source>
        <dbReference type="SAM" id="MobiDB-lite"/>
    </source>
</evidence>
<sequence length="920" mass="102861">MEDMILPSDTMLSGVEESTGDFDLMDELLLGGCWLETADVSDLMQFCPSSSSPLTNSLYGLPTSETFNDQMNPNPTENKNPQVIERPIVLKESSSVGPQVQNSVVIHPADGCSEMNRRWWIEPKANQDPDSTVRERLVQALRHIKHIMKSGNALIQIWVPTKKGDKNVLTTHQQPFFLDDNCQSLAIYRDVSERYEFPAEEDSNDSVGLPGRVYSGKVPEWTPDVRFFSSDEYPRVDHAQRYDVRGSIAVPIFEQGSESCLGVLELVMTTQKMNYRPEMASLCEALEAVNLRSSEVSIAPLLKASNESYQAALPEIREVLRVVCETHRLPLAQTWMPCSQQGKGGCRHSDKNYGNCVSTVDSTCYITDLHFRGFHEACSEHHLFRGQGMAGRAFLTNQPCFSSDITAMSKKEYPLSHYAKIFNLQAAVAIRLRSIYSGKIDYVLEFFLPVNCRDPEEHKAMLNSLSMVIERVCQGLRVVTKKELEEEFVSRIREAVSTPAEVSPREKVQELKPDSKVSSQEDTSWVSQMMEVQQRSKNVQKEVDIGFKVNSNWDDPDVVLQHRQGDSEFPQHHQDSGLKDKVKCRGASSIGEGSYLSGAKIAEKRRTKMEKTISLQVLRQYFAGSLKDAAKSIGVCPTTLKRICRQHGITRWPSRKIKKVGHSLRKLQVVIDSVQGAEGALQINSFYANFPELASPNVSGTSPFTASKSNDLTGPSSNTQFEGEFSHQVVASKSPSSSCSQGSSSSLCCSSGQNLPLQDTQPTCNEDTSAAEFPVPLLKRARSDAELHALATEETNLLVRSYSQQSLGVHSGLETLPPLNKNYSRISTDKTAFRVKVTYGDDKVRFSLLSHWGFEDLRQEIMKRFRIDDAGKIDLKYLDDDSEWVLLTCNADLEECTDIYRTSGSDTIKISVHPTSRFSP</sequence>
<organism evidence="8 9">
    <name type="scientific">Stephania japonica</name>
    <dbReference type="NCBI Taxonomy" id="461633"/>
    <lineage>
        <taxon>Eukaryota</taxon>
        <taxon>Viridiplantae</taxon>
        <taxon>Streptophyta</taxon>
        <taxon>Embryophyta</taxon>
        <taxon>Tracheophyta</taxon>
        <taxon>Spermatophyta</taxon>
        <taxon>Magnoliopsida</taxon>
        <taxon>Ranunculales</taxon>
        <taxon>Menispermaceae</taxon>
        <taxon>Menispermoideae</taxon>
        <taxon>Cissampelideae</taxon>
        <taxon>Stephania</taxon>
    </lineage>
</organism>
<evidence type="ECO:0000256" key="2">
    <source>
        <dbReference type="ARBA" id="ARBA00023125"/>
    </source>
</evidence>
<dbReference type="GO" id="GO:0003677">
    <property type="term" value="F:DNA binding"/>
    <property type="evidence" value="ECO:0007669"/>
    <property type="project" value="UniProtKB-KW"/>
</dbReference>
<dbReference type="InterPro" id="IPR045012">
    <property type="entry name" value="NLP"/>
</dbReference>
<dbReference type="EMBL" id="JBBNAE010000004">
    <property type="protein sequence ID" value="KAK9129236.1"/>
    <property type="molecule type" value="Genomic_DNA"/>
</dbReference>
<dbReference type="InterPro" id="IPR029016">
    <property type="entry name" value="GAF-like_dom_sf"/>
</dbReference>
<dbReference type="Pfam" id="PF02042">
    <property type="entry name" value="RWP-RK"/>
    <property type="match status" value="1"/>
</dbReference>
<dbReference type="Gene3D" id="3.10.20.90">
    <property type="entry name" value="Phosphatidylinositol 3-kinase Catalytic Subunit, Chain A, domain 1"/>
    <property type="match status" value="1"/>
</dbReference>
<protein>
    <submittedName>
        <fullName evidence="8">Uncharacterized protein</fullName>
    </submittedName>
</protein>
<name>A0AAP0P6H1_9MAGN</name>